<feature type="domain" description="DUF8042" evidence="1">
    <location>
        <begin position="1"/>
        <end position="105"/>
    </location>
</feature>
<dbReference type="Proteomes" id="UP000251431">
    <property type="component" value="Unassembled WGS sequence"/>
</dbReference>
<dbReference type="EMBL" id="UAQE01000001">
    <property type="protein sequence ID" value="SPT99484.1"/>
    <property type="molecule type" value="Genomic_DNA"/>
</dbReference>
<proteinExistence type="predicted"/>
<dbReference type="Pfam" id="PF26154">
    <property type="entry name" value="DUF8042"/>
    <property type="match status" value="1"/>
</dbReference>
<sequence length="114" mass="13148">MNEVIDVISSYNEYILKVTKGSVQIAEHLRKDEVPEAMQMILQFSEGMGWLVEASELLSKNKITVHLPVEQIHEFLNEINSGLELQDYVLVADMFEYEIAPFFEQLLPIEGFEN</sequence>
<dbReference type="RefSeq" id="WP_112117379.1">
    <property type="nucleotide sequence ID" value="NZ_CP185952.1"/>
</dbReference>
<dbReference type="InterPro" id="IPR058355">
    <property type="entry name" value="DUF8042"/>
</dbReference>
<dbReference type="AlphaFoldDB" id="A0A2X0XJZ6"/>
<gene>
    <name evidence="2" type="ORF">NCTC7582_02357</name>
</gene>
<reference evidence="2 3" key="1">
    <citation type="submission" date="2018-06" db="EMBL/GenBank/DDBJ databases">
        <authorList>
            <consortium name="Pathogen Informatics"/>
            <person name="Doyle S."/>
        </authorList>
    </citation>
    <scope>NUCLEOTIDE SEQUENCE [LARGE SCALE GENOMIC DNA]</scope>
    <source>
        <strain evidence="2 3">NCTC7582</strain>
    </source>
</reference>
<evidence type="ECO:0000313" key="3">
    <source>
        <dbReference type="Proteomes" id="UP000251431"/>
    </source>
</evidence>
<protein>
    <recommendedName>
        <fullName evidence="1">DUF8042 domain-containing protein</fullName>
    </recommendedName>
</protein>
<evidence type="ECO:0000313" key="2">
    <source>
        <dbReference type="EMBL" id="SPT99484.1"/>
    </source>
</evidence>
<organism evidence="2 3">
    <name type="scientific">Lysinibacillus capsici</name>
    <dbReference type="NCBI Taxonomy" id="2115968"/>
    <lineage>
        <taxon>Bacteria</taxon>
        <taxon>Bacillati</taxon>
        <taxon>Bacillota</taxon>
        <taxon>Bacilli</taxon>
        <taxon>Bacillales</taxon>
        <taxon>Bacillaceae</taxon>
        <taxon>Lysinibacillus</taxon>
    </lineage>
</organism>
<name>A0A2X0XJZ6_9BACI</name>
<accession>A0A2X0XJZ6</accession>
<evidence type="ECO:0000259" key="1">
    <source>
        <dbReference type="Pfam" id="PF26154"/>
    </source>
</evidence>